<feature type="chain" id="PRO_5036166074" description="Secreted protein" evidence="1">
    <location>
        <begin position="19"/>
        <end position="73"/>
    </location>
</feature>
<gene>
    <name evidence="10" type="ORF">PF001_g5006</name>
    <name evidence="9" type="ORF">PF002_g7666</name>
    <name evidence="8" type="ORF">PF004_g7033</name>
    <name evidence="7" type="ORF">PF005_g7253</name>
    <name evidence="6" type="ORF">PF006_g6679</name>
    <name evidence="5" type="ORF">PF007_g4693</name>
    <name evidence="11" type="ORF">PF008_g15744</name>
    <name evidence="2" type="ORF">PF009_g5173</name>
    <name evidence="4" type="ORF">PF010_g6580</name>
    <name evidence="3" type="ORF">PF011_g5292</name>
</gene>
<evidence type="ECO:0000313" key="15">
    <source>
        <dbReference type="Proteomes" id="UP000440367"/>
    </source>
</evidence>
<dbReference type="Proteomes" id="UP000441208">
    <property type="component" value="Unassembled WGS sequence"/>
</dbReference>
<evidence type="ECO:0000313" key="5">
    <source>
        <dbReference type="EMBL" id="KAE9129983.1"/>
    </source>
</evidence>
<feature type="signal peptide" evidence="1">
    <location>
        <begin position="1"/>
        <end position="18"/>
    </location>
</feature>
<dbReference type="AlphaFoldDB" id="A0A6A3T5N6"/>
<evidence type="ECO:0000313" key="8">
    <source>
        <dbReference type="EMBL" id="KAE9241470.1"/>
    </source>
</evidence>
<dbReference type="Proteomes" id="UP000440367">
    <property type="component" value="Unassembled WGS sequence"/>
</dbReference>
<dbReference type="EMBL" id="QXFX01000266">
    <property type="protein sequence ID" value="KAE9122905.1"/>
    <property type="molecule type" value="Genomic_DNA"/>
</dbReference>
<dbReference type="Proteomes" id="UP000440732">
    <property type="component" value="Unassembled WGS sequence"/>
</dbReference>
<dbReference type="Proteomes" id="UP000433483">
    <property type="component" value="Unassembled WGS sequence"/>
</dbReference>
<dbReference type="Proteomes" id="UP000437068">
    <property type="component" value="Unassembled WGS sequence"/>
</dbReference>
<dbReference type="EMBL" id="QXGF01000169">
    <property type="protein sequence ID" value="KAE8945162.1"/>
    <property type="molecule type" value="Genomic_DNA"/>
</dbReference>
<dbReference type="Proteomes" id="UP000476176">
    <property type="component" value="Unassembled WGS sequence"/>
</dbReference>
<evidence type="ECO:0000313" key="19">
    <source>
        <dbReference type="Proteomes" id="UP000476176"/>
    </source>
</evidence>
<dbReference type="EMBL" id="QXFZ01000151">
    <property type="protein sequence ID" value="KAE9129983.1"/>
    <property type="molecule type" value="Genomic_DNA"/>
</dbReference>
<dbReference type="EMBL" id="QXFW01000204">
    <property type="protein sequence ID" value="KAE9020689.1"/>
    <property type="molecule type" value="Genomic_DNA"/>
</dbReference>
<evidence type="ECO:0000313" key="16">
    <source>
        <dbReference type="Proteomes" id="UP000440732"/>
    </source>
</evidence>
<dbReference type="Proteomes" id="UP000460718">
    <property type="component" value="Unassembled WGS sequence"/>
</dbReference>
<proteinExistence type="predicted"/>
<evidence type="ECO:0000313" key="3">
    <source>
        <dbReference type="EMBL" id="KAE9020689.1"/>
    </source>
</evidence>
<evidence type="ECO:0000313" key="4">
    <source>
        <dbReference type="EMBL" id="KAE9122905.1"/>
    </source>
</evidence>
<evidence type="ECO:0000313" key="18">
    <source>
        <dbReference type="Proteomes" id="UP000460718"/>
    </source>
</evidence>
<evidence type="ECO:0008006" key="22">
    <source>
        <dbReference type="Google" id="ProtNLM"/>
    </source>
</evidence>
<dbReference type="EMBL" id="QXGC01000296">
    <property type="protein sequence ID" value="KAE9241470.1"/>
    <property type="molecule type" value="Genomic_DNA"/>
</dbReference>
<dbReference type="EMBL" id="QXGD01000288">
    <property type="protein sequence ID" value="KAE9244620.1"/>
    <property type="molecule type" value="Genomic_DNA"/>
</dbReference>
<dbReference type="Proteomes" id="UP000486351">
    <property type="component" value="Unassembled WGS sequence"/>
</dbReference>
<evidence type="ECO:0000313" key="6">
    <source>
        <dbReference type="EMBL" id="KAE9148767.1"/>
    </source>
</evidence>
<dbReference type="Proteomes" id="UP000429523">
    <property type="component" value="Unassembled WGS sequence"/>
</dbReference>
<organism evidence="5 17">
    <name type="scientific">Phytophthora fragariae</name>
    <dbReference type="NCBI Taxonomy" id="53985"/>
    <lineage>
        <taxon>Eukaryota</taxon>
        <taxon>Sar</taxon>
        <taxon>Stramenopiles</taxon>
        <taxon>Oomycota</taxon>
        <taxon>Peronosporomycetes</taxon>
        <taxon>Peronosporales</taxon>
        <taxon>Peronosporaceae</taxon>
        <taxon>Phytophthora</taxon>
    </lineage>
</organism>
<reference evidence="12 13" key="1">
    <citation type="submission" date="2018-08" db="EMBL/GenBank/DDBJ databases">
        <title>Genomic investigation of the strawberry pathogen Phytophthora fragariae indicates pathogenicity is determined by transcriptional variation in three key races.</title>
        <authorList>
            <person name="Adams T.M."/>
            <person name="Armitage A.D."/>
            <person name="Sobczyk M.K."/>
            <person name="Bates H.J."/>
            <person name="Dunwell J.M."/>
            <person name="Nellist C.F."/>
            <person name="Harrison R.J."/>
        </authorList>
    </citation>
    <scope>NUCLEOTIDE SEQUENCE [LARGE SCALE GENOMIC DNA]</scope>
    <source>
        <strain evidence="10 14">A4</strain>
        <strain evidence="9 15">BC-1</strain>
        <strain evidence="8 19">BC-23</strain>
        <strain evidence="7 13">NOV-27</strain>
        <strain evidence="6 16">NOV-5</strain>
        <strain evidence="5 17">NOV-71</strain>
        <strain evidence="11 20">NOV-77</strain>
        <strain evidence="2 12">NOV-9</strain>
        <strain evidence="4 21">ONT-3</strain>
        <strain evidence="3 18">SCRP245</strain>
    </source>
</reference>
<evidence type="ECO:0000313" key="14">
    <source>
        <dbReference type="Proteomes" id="UP000437068"/>
    </source>
</evidence>
<accession>A0A6A3T5N6</accession>
<evidence type="ECO:0000313" key="2">
    <source>
        <dbReference type="EMBL" id="KAE8945162.1"/>
    </source>
</evidence>
<evidence type="ECO:0000313" key="13">
    <source>
        <dbReference type="Proteomes" id="UP000433483"/>
    </source>
</evidence>
<dbReference type="EMBL" id="QXFY01001040">
    <property type="protein sequence ID" value="KAE9330323.1"/>
    <property type="molecule type" value="Genomic_DNA"/>
</dbReference>
<protein>
    <recommendedName>
        <fullName evidence="22">Secreted protein</fullName>
    </recommendedName>
</protein>
<evidence type="ECO:0000313" key="12">
    <source>
        <dbReference type="Proteomes" id="UP000429523"/>
    </source>
</evidence>
<evidence type="ECO:0000313" key="10">
    <source>
        <dbReference type="EMBL" id="KAE9321255.1"/>
    </source>
</evidence>
<evidence type="ECO:0000256" key="1">
    <source>
        <dbReference type="SAM" id="SignalP"/>
    </source>
</evidence>
<dbReference type="EMBL" id="QXGB01000287">
    <property type="protein sequence ID" value="KAE9221038.1"/>
    <property type="molecule type" value="Genomic_DNA"/>
</dbReference>
<sequence length="73" mass="8202">MRVEAIWLLSVFFTNCLTCHWGRNQIPDYFNCFPPSLNEYLDGIHVNVNIGSICFADNQRTTSADSSTSVLAS</sequence>
<evidence type="ECO:0000313" key="9">
    <source>
        <dbReference type="EMBL" id="KAE9244620.1"/>
    </source>
</evidence>
<evidence type="ECO:0000313" key="20">
    <source>
        <dbReference type="Proteomes" id="UP000486351"/>
    </source>
</evidence>
<comment type="caution">
    <text evidence="5">The sequence shown here is derived from an EMBL/GenBank/DDBJ whole genome shotgun (WGS) entry which is preliminary data.</text>
</comment>
<evidence type="ECO:0000313" key="21">
    <source>
        <dbReference type="Proteomes" id="UP000488956"/>
    </source>
</evidence>
<evidence type="ECO:0000313" key="11">
    <source>
        <dbReference type="EMBL" id="KAE9330323.1"/>
    </source>
</evidence>
<evidence type="ECO:0000313" key="17">
    <source>
        <dbReference type="Proteomes" id="UP000441208"/>
    </source>
</evidence>
<evidence type="ECO:0000313" key="7">
    <source>
        <dbReference type="EMBL" id="KAE9221038.1"/>
    </source>
</evidence>
<keyword evidence="1" id="KW-0732">Signal</keyword>
<dbReference type="EMBL" id="QXGA01000273">
    <property type="protein sequence ID" value="KAE9148767.1"/>
    <property type="molecule type" value="Genomic_DNA"/>
</dbReference>
<dbReference type="EMBL" id="QXGE01000179">
    <property type="protein sequence ID" value="KAE9321255.1"/>
    <property type="molecule type" value="Genomic_DNA"/>
</dbReference>
<name>A0A6A3T5N6_9STRA</name>
<dbReference type="Proteomes" id="UP000488956">
    <property type="component" value="Unassembled WGS sequence"/>
</dbReference>
<keyword evidence="13" id="KW-1185">Reference proteome</keyword>